<evidence type="ECO:0000313" key="1">
    <source>
        <dbReference type="EMBL" id="EEG51592.1"/>
    </source>
</evidence>
<sequence>MKSISTDFRCAAKTTIKARPFKRDSKLKRMRRKPFRFGAAFLLNAVGLRRAPRPIGM</sequence>
<evidence type="ECO:0000313" key="2">
    <source>
        <dbReference type="Proteomes" id="UP000004756"/>
    </source>
</evidence>
<dbReference type="HOGENOM" id="CLU_2988385_0_0_9"/>
<comment type="caution">
    <text evidence="1">The sequence shown here is derived from an EMBL/GenBank/DDBJ whole genome shotgun (WGS) entry which is preliminary data.</text>
</comment>
<reference evidence="1 2" key="2">
    <citation type="submission" date="2009-02" db="EMBL/GenBank/DDBJ databases">
        <title>Draft genome sequence of Clostridium asparagiforme (DSM 15981).</title>
        <authorList>
            <person name="Sudarsanam P."/>
            <person name="Ley R."/>
            <person name="Guruge J."/>
            <person name="Turnbaugh P.J."/>
            <person name="Mahowald M."/>
            <person name="Liep D."/>
            <person name="Gordon J."/>
        </authorList>
    </citation>
    <scope>NUCLEOTIDE SEQUENCE [LARGE SCALE GENOMIC DNA]</scope>
    <source>
        <strain evidence="1 2">DSM 15981</strain>
    </source>
</reference>
<keyword evidence="2" id="KW-1185">Reference proteome</keyword>
<reference evidence="1 2" key="1">
    <citation type="submission" date="2009-01" db="EMBL/GenBank/DDBJ databases">
        <authorList>
            <person name="Fulton L."/>
            <person name="Clifton S."/>
            <person name="Fulton B."/>
            <person name="Xu J."/>
            <person name="Minx P."/>
            <person name="Pepin K.H."/>
            <person name="Johnson M."/>
            <person name="Bhonagiri V."/>
            <person name="Nash W.E."/>
            <person name="Mardis E.R."/>
            <person name="Wilson R.K."/>
        </authorList>
    </citation>
    <scope>NUCLEOTIDE SEQUENCE [LARGE SCALE GENOMIC DNA]</scope>
    <source>
        <strain evidence="1 2">DSM 15981</strain>
    </source>
</reference>
<dbReference type="AlphaFoldDB" id="C0DAN3"/>
<gene>
    <name evidence="1" type="ORF">CLOSTASPAR_06336</name>
</gene>
<name>C0DAN3_9FIRM</name>
<proteinExistence type="predicted"/>
<dbReference type="EMBL" id="ACCJ01000538">
    <property type="protein sequence ID" value="EEG51592.1"/>
    <property type="molecule type" value="Genomic_DNA"/>
</dbReference>
<accession>C0DAN3</accession>
<organism evidence="1 2">
    <name type="scientific">[Clostridium] asparagiforme DSM 15981</name>
    <dbReference type="NCBI Taxonomy" id="518636"/>
    <lineage>
        <taxon>Bacteria</taxon>
        <taxon>Bacillati</taxon>
        <taxon>Bacillota</taxon>
        <taxon>Clostridia</taxon>
        <taxon>Lachnospirales</taxon>
        <taxon>Lachnospiraceae</taxon>
        <taxon>Enterocloster</taxon>
    </lineage>
</organism>
<protein>
    <submittedName>
        <fullName evidence="1">Uncharacterized protein</fullName>
    </submittedName>
</protein>
<dbReference type="Proteomes" id="UP000004756">
    <property type="component" value="Unassembled WGS sequence"/>
</dbReference>